<dbReference type="Proteomes" id="UP000689195">
    <property type="component" value="Unassembled WGS sequence"/>
</dbReference>
<sequence>MLTMNSLLEHNDVCSTLDNQAIFDICRRQLDIEKRKLVPYLPNNFLLCSYATFITIDKSKVVYFTLQNSQMQSLSQIWKIYGMLCIFRGDVSMMRLVEQHLHYNKKRQFNLQTGVQDQSHFVQTK</sequence>
<organism evidence="1 2">
    <name type="scientific">Paramecium pentaurelia</name>
    <dbReference type="NCBI Taxonomy" id="43138"/>
    <lineage>
        <taxon>Eukaryota</taxon>
        <taxon>Sar</taxon>
        <taxon>Alveolata</taxon>
        <taxon>Ciliophora</taxon>
        <taxon>Intramacronucleata</taxon>
        <taxon>Oligohymenophorea</taxon>
        <taxon>Peniculida</taxon>
        <taxon>Parameciidae</taxon>
        <taxon>Paramecium</taxon>
    </lineage>
</organism>
<dbReference type="EMBL" id="CAJJDO010000117">
    <property type="protein sequence ID" value="CAD8197929.1"/>
    <property type="molecule type" value="Genomic_DNA"/>
</dbReference>
<evidence type="ECO:0000313" key="1">
    <source>
        <dbReference type="EMBL" id="CAD8197929.1"/>
    </source>
</evidence>
<name>A0A8S1XA93_9CILI</name>
<accession>A0A8S1XA93</accession>
<evidence type="ECO:0000313" key="2">
    <source>
        <dbReference type="Proteomes" id="UP000689195"/>
    </source>
</evidence>
<gene>
    <name evidence="1" type="ORF">PPENT_87.1.T1170002</name>
</gene>
<proteinExistence type="predicted"/>
<keyword evidence="2" id="KW-1185">Reference proteome</keyword>
<comment type="caution">
    <text evidence="1">The sequence shown here is derived from an EMBL/GenBank/DDBJ whole genome shotgun (WGS) entry which is preliminary data.</text>
</comment>
<protein>
    <submittedName>
        <fullName evidence="1">Uncharacterized protein</fullName>
    </submittedName>
</protein>
<dbReference type="AlphaFoldDB" id="A0A8S1XA93"/>
<reference evidence="1" key="1">
    <citation type="submission" date="2021-01" db="EMBL/GenBank/DDBJ databases">
        <authorList>
            <consortium name="Genoscope - CEA"/>
            <person name="William W."/>
        </authorList>
    </citation>
    <scope>NUCLEOTIDE SEQUENCE</scope>
</reference>